<reference evidence="2 3" key="1">
    <citation type="submission" date="2014-02" db="EMBL/GenBank/DDBJ databases">
        <title>The genome sequence of Colletotrichum salicis CBS 607.94.</title>
        <authorList>
            <person name="Baroncelli R."/>
            <person name="Thon M.R."/>
        </authorList>
    </citation>
    <scope>NUCLEOTIDE SEQUENCE [LARGE SCALE GENOMIC DNA]</scope>
    <source>
        <strain evidence="2 3">CBS 607.94</strain>
    </source>
</reference>
<dbReference type="AlphaFoldDB" id="A0A135V8K6"/>
<proteinExistence type="predicted"/>
<dbReference type="EMBL" id="JFFI01000196">
    <property type="protein sequence ID" value="KXH68942.1"/>
    <property type="molecule type" value="Genomic_DNA"/>
</dbReference>
<gene>
    <name evidence="2" type="ORF">CSAL01_09185</name>
</gene>
<evidence type="ECO:0000313" key="2">
    <source>
        <dbReference type="EMBL" id="KXH68942.1"/>
    </source>
</evidence>
<keyword evidence="3" id="KW-1185">Reference proteome</keyword>
<feature type="compositionally biased region" description="Basic and acidic residues" evidence="1">
    <location>
        <begin position="17"/>
        <end position="31"/>
    </location>
</feature>
<feature type="compositionally biased region" description="Gly residues" evidence="1">
    <location>
        <begin position="45"/>
        <end position="71"/>
    </location>
</feature>
<sequence>MVKEKMDAKAAARIKKSGNDKNFAKKAEAAAKRNYPNDPAYSQSGGSGGGSASSGGQPGGGSGGSSGGGSK</sequence>
<evidence type="ECO:0000313" key="3">
    <source>
        <dbReference type="Proteomes" id="UP000070121"/>
    </source>
</evidence>
<protein>
    <submittedName>
        <fullName evidence="2">Uncharacterized protein</fullName>
    </submittedName>
</protein>
<feature type="compositionally biased region" description="Basic and acidic residues" evidence="1">
    <location>
        <begin position="1"/>
        <end position="10"/>
    </location>
</feature>
<accession>A0A135V8K6</accession>
<comment type="caution">
    <text evidence="2">The sequence shown here is derived from an EMBL/GenBank/DDBJ whole genome shotgun (WGS) entry which is preliminary data.</text>
</comment>
<dbReference type="Proteomes" id="UP000070121">
    <property type="component" value="Unassembled WGS sequence"/>
</dbReference>
<name>A0A135V8K6_9PEZI</name>
<evidence type="ECO:0000256" key="1">
    <source>
        <dbReference type="SAM" id="MobiDB-lite"/>
    </source>
</evidence>
<organism evidence="2 3">
    <name type="scientific">Colletotrichum salicis</name>
    <dbReference type="NCBI Taxonomy" id="1209931"/>
    <lineage>
        <taxon>Eukaryota</taxon>
        <taxon>Fungi</taxon>
        <taxon>Dikarya</taxon>
        <taxon>Ascomycota</taxon>
        <taxon>Pezizomycotina</taxon>
        <taxon>Sordariomycetes</taxon>
        <taxon>Hypocreomycetidae</taxon>
        <taxon>Glomerellales</taxon>
        <taxon>Glomerellaceae</taxon>
        <taxon>Colletotrichum</taxon>
        <taxon>Colletotrichum acutatum species complex</taxon>
    </lineage>
</organism>
<feature type="region of interest" description="Disordered" evidence="1">
    <location>
        <begin position="1"/>
        <end position="71"/>
    </location>
</feature>